<dbReference type="GO" id="GO:0003723">
    <property type="term" value="F:RNA binding"/>
    <property type="evidence" value="ECO:0007669"/>
    <property type="project" value="UniProtKB-UniRule"/>
</dbReference>
<dbReference type="EMBL" id="JADIMT010000016">
    <property type="protein sequence ID" value="MBO8435518.1"/>
    <property type="molecule type" value="Genomic_DNA"/>
</dbReference>
<proteinExistence type="inferred from homology"/>
<dbReference type="PANTHER" id="PTHR10954">
    <property type="entry name" value="RIBONUCLEASE H2 SUBUNIT A"/>
    <property type="match status" value="1"/>
</dbReference>
<evidence type="ECO:0000256" key="4">
    <source>
        <dbReference type="ARBA" id="ARBA00004496"/>
    </source>
</evidence>
<dbReference type="GO" id="GO:0005737">
    <property type="term" value="C:cytoplasm"/>
    <property type="evidence" value="ECO:0007669"/>
    <property type="project" value="UniProtKB-SubCell"/>
</dbReference>
<dbReference type="Proteomes" id="UP000823615">
    <property type="component" value="Unassembled WGS sequence"/>
</dbReference>
<dbReference type="InterPro" id="IPR001352">
    <property type="entry name" value="RNase_HII/HIII"/>
</dbReference>
<evidence type="ECO:0000256" key="13">
    <source>
        <dbReference type="ARBA" id="ARBA00023211"/>
    </source>
</evidence>
<dbReference type="PROSITE" id="PS51975">
    <property type="entry name" value="RNASE_H_2"/>
    <property type="match status" value="1"/>
</dbReference>
<dbReference type="GO" id="GO:0004523">
    <property type="term" value="F:RNA-DNA hybrid ribonuclease activity"/>
    <property type="evidence" value="ECO:0007669"/>
    <property type="project" value="UniProtKB-UniRule"/>
</dbReference>
<evidence type="ECO:0000256" key="8">
    <source>
        <dbReference type="ARBA" id="ARBA00022490"/>
    </source>
</evidence>
<dbReference type="SUPFAM" id="SSF53098">
    <property type="entry name" value="Ribonuclease H-like"/>
    <property type="match status" value="1"/>
</dbReference>
<keyword evidence="12 14" id="KW-0378">Hydrolase</keyword>
<comment type="cofactor">
    <cofactor evidence="14 15">
        <name>Mn(2+)</name>
        <dbReference type="ChEBI" id="CHEBI:29035"/>
    </cofactor>
    <cofactor evidence="14 15">
        <name>Mg(2+)</name>
        <dbReference type="ChEBI" id="CHEBI:18420"/>
    </cofactor>
    <text evidence="14 15">Manganese or magnesium. Binds 1 divalent metal ion per monomer in the absence of substrate. May bind a second metal ion after substrate binding.</text>
</comment>
<feature type="domain" description="RNase H type-2" evidence="17">
    <location>
        <begin position="15"/>
        <end position="206"/>
    </location>
</feature>
<comment type="similarity">
    <text evidence="5 14 16">Belongs to the RNase HII family.</text>
</comment>
<dbReference type="Gene3D" id="3.30.420.10">
    <property type="entry name" value="Ribonuclease H-like superfamily/Ribonuclease H"/>
    <property type="match status" value="1"/>
</dbReference>
<gene>
    <name evidence="14" type="primary">rnhB</name>
    <name evidence="18" type="ORF">IAA97_00860</name>
</gene>
<dbReference type="HAMAP" id="MF_00052_B">
    <property type="entry name" value="RNase_HII_B"/>
    <property type="match status" value="1"/>
</dbReference>
<dbReference type="GO" id="GO:0043137">
    <property type="term" value="P:DNA replication, removal of RNA primer"/>
    <property type="evidence" value="ECO:0007669"/>
    <property type="project" value="TreeGrafter"/>
</dbReference>
<keyword evidence="11 14" id="KW-0255">Endonuclease</keyword>
<dbReference type="Pfam" id="PF01351">
    <property type="entry name" value="RNase_HII"/>
    <property type="match status" value="1"/>
</dbReference>
<evidence type="ECO:0000256" key="11">
    <source>
        <dbReference type="ARBA" id="ARBA00022759"/>
    </source>
</evidence>
<feature type="binding site" evidence="14 15">
    <location>
        <position position="21"/>
    </location>
    <ligand>
        <name>a divalent metal cation</name>
        <dbReference type="ChEBI" id="CHEBI:60240"/>
    </ligand>
</feature>
<dbReference type="NCBIfam" id="NF000595">
    <property type="entry name" value="PRK00015.1-3"/>
    <property type="match status" value="1"/>
</dbReference>
<dbReference type="GO" id="GO:0030145">
    <property type="term" value="F:manganese ion binding"/>
    <property type="evidence" value="ECO:0007669"/>
    <property type="project" value="UniProtKB-UniRule"/>
</dbReference>
<dbReference type="InterPro" id="IPR024567">
    <property type="entry name" value="RNase_HII/HIII_dom"/>
</dbReference>
<accession>A0A9D9H5F9</accession>
<comment type="caution">
    <text evidence="18">The sequence shown here is derived from an EMBL/GenBank/DDBJ whole genome shotgun (WGS) entry which is preliminary data.</text>
</comment>
<organism evidence="18 19">
    <name type="scientific">Candidatus Ornithospirochaeta stercoripullorum</name>
    <dbReference type="NCBI Taxonomy" id="2840899"/>
    <lineage>
        <taxon>Bacteria</taxon>
        <taxon>Pseudomonadati</taxon>
        <taxon>Spirochaetota</taxon>
        <taxon>Spirochaetia</taxon>
        <taxon>Spirochaetales</taxon>
        <taxon>Spirochaetaceae</taxon>
        <taxon>Spirochaetaceae incertae sedis</taxon>
        <taxon>Candidatus Ornithospirochaeta</taxon>
    </lineage>
</organism>
<reference evidence="18" key="1">
    <citation type="submission" date="2020-10" db="EMBL/GenBank/DDBJ databases">
        <authorList>
            <person name="Gilroy R."/>
        </authorList>
    </citation>
    <scope>NUCLEOTIDE SEQUENCE</scope>
    <source>
        <strain evidence="18">7293</strain>
    </source>
</reference>
<dbReference type="GO" id="GO:0006298">
    <property type="term" value="P:mismatch repair"/>
    <property type="evidence" value="ECO:0007669"/>
    <property type="project" value="TreeGrafter"/>
</dbReference>
<evidence type="ECO:0000256" key="16">
    <source>
        <dbReference type="RuleBase" id="RU003515"/>
    </source>
</evidence>
<evidence type="ECO:0000256" key="2">
    <source>
        <dbReference type="ARBA" id="ARBA00001946"/>
    </source>
</evidence>
<dbReference type="InterPro" id="IPR036397">
    <property type="entry name" value="RNaseH_sf"/>
</dbReference>
<evidence type="ECO:0000256" key="10">
    <source>
        <dbReference type="ARBA" id="ARBA00022723"/>
    </source>
</evidence>
<comment type="subcellular location">
    <subcellularLocation>
        <location evidence="4 14">Cytoplasm</location>
    </subcellularLocation>
</comment>
<feature type="binding site" evidence="14 15">
    <location>
        <position position="115"/>
    </location>
    <ligand>
        <name>a divalent metal cation</name>
        <dbReference type="ChEBI" id="CHEBI:60240"/>
    </ligand>
</feature>
<protein>
    <recommendedName>
        <fullName evidence="7 14">Ribonuclease HII</fullName>
        <shortName evidence="14">RNase HII</shortName>
        <ecNumber evidence="6 14">3.1.26.4</ecNumber>
    </recommendedName>
</protein>
<evidence type="ECO:0000256" key="15">
    <source>
        <dbReference type="PROSITE-ProRule" id="PRU01319"/>
    </source>
</evidence>
<dbReference type="PANTHER" id="PTHR10954:SF18">
    <property type="entry name" value="RIBONUCLEASE HII"/>
    <property type="match status" value="1"/>
</dbReference>
<dbReference type="GO" id="GO:0032299">
    <property type="term" value="C:ribonuclease H2 complex"/>
    <property type="evidence" value="ECO:0007669"/>
    <property type="project" value="TreeGrafter"/>
</dbReference>
<sequence>MENGLFDTLPDDDWGIVCGADEAGRGPLAGPVTAAAVVLPKDFPVDMLNDSKAMSEKEREAAEAVIKEKAIAWAVVSLSHKVIDRINILQASLEAMRMAYLKISACTPVDTFLVDGNKKPDVPVRTIAIVKGDSKIPEIMAASILAKTERDRIMMLCDRKWPVYGYAKHKGYPTKEHRNAIAKYGPSPIERLSFHVKEDELTQDLF</sequence>
<comment type="cofactor">
    <cofactor evidence="2">
        <name>Mg(2+)</name>
        <dbReference type="ChEBI" id="CHEBI:18420"/>
    </cofactor>
</comment>
<comment type="catalytic activity">
    <reaction evidence="1 14 15 16">
        <text>Endonucleolytic cleavage to 5'-phosphomonoester.</text>
        <dbReference type="EC" id="3.1.26.4"/>
    </reaction>
</comment>
<evidence type="ECO:0000256" key="1">
    <source>
        <dbReference type="ARBA" id="ARBA00000077"/>
    </source>
</evidence>
<evidence type="ECO:0000313" key="18">
    <source>
        <dbReference type="EMBL" id="MBO8435518.1"/>
    </source>
</evidence>
<evidence type="ECO:0000256" key="7">
    <source>
        <dbReference type="ARBA" id="ARBA00019179"/>
    </source>
</evidence>
<comment type="function">
    <text evidence="3 14 16">Endonuclease that specifically degrades the RNA of RNA-DNA hybrids.</text>
</comment>
<evidence type="ECO:0000256" key="6">
    <source>
        <dbReference type="ARBA" id="ARBA00012180"/>
    </source>
</evidence>
<dbReference type="EC" id="3.1.26.4" evidence="6 14"/>
<evidence type="ECO:0000256" key="5">
    <source>
        <dbReference type="ARBA" id="ARBA00007383"/>
    </source>
</evidence>
<keyword evidence="13 14" id="KW-0464">Manganese</keyword>
<evidence type="ECO:0000259" key="17">
    <source>
        <dbReference type="PROSITE" id="PS51975"/>
    </source>
</evidence>
<keyword evidence="10 14" id="KW-0479">Metal-binding</keyword>
<evidence type="ECO:0000256" key="9">
    <source>
        <dbReference type="ARBA" id="ARBA00022722"/>
    </source>
</evidence>
<evidence type="ECO:0000256" key="14">
    <source>
        <dbReference type="HAMAP-Rule" id="MF_00052"/>
    </source>
</evidence>
<name>A0A9D9H5F9_9SPIO</name>
<dbReference type="InterPro" id="IPR012337">
    <property type="entry name" value="RNaseH-like_sf"/>
</dbReference>
<keyword evidence="9 14" id="KW-0540">Nuclease</keyword>
<evidence type="ECO:0000256" key="3">
    <source>
        <dbReference type="ARBA" id="ARBA00004065"/>
    </source>
</evidence>
<dbReference type="CDD" id="cd07182">
    <property type="entry name" value="RNase_HII_bacteria_HII_like"/>
    <property type="match status" value="1"/>
</dbReference>
<dbReference type="InterPro" id="IPR022898">
    <property type="entry name" value="RNase_HII"/>
</dbReference>
<feature type="binding site" evidence="14 15">
    <location>
        <position position="22"/>
    </location>
    <ligand>
        <name>a divalent metal cation</name>
        <dbReference type="ChEBI" id="CHEBI:60240"/>
    </ligand>
</feature>
<dbReference type="AlphaFoldDB" id="A0A9D9H5F9"/>
<evidence type="ECO:0000256" key="12">
    <source>
        <dbReference type="ARBA" id="ARBA00022801"/>
    </source>
</evidence>
<evidence type="ECO:0000313" key="19">
    <source>
        <dbReference type="Proteomes" id="UP000823615"/>
    </source>
</evidence>
<keyword evidence="8 14" id="KW-0963">Cytoplasm</keyword>
<reference evidence="18" key="2">
    <citation type="journal article" date="2021" name="PeerJ">
        <title>Extensive microbial diversity within the chicken gut microbiome revealed by metagenomics and culture.</title>
        <authorList>
            <person name="Gilroy R."/>
            <person name="Ravi A."/>
            <person name="Getino M."/>
            <person name="Pursley I."/>
            <person name="Horton D.L."/>
            <person name="Alikhan N.F."/>
            <person name="Baker D."/>
            <person name="Gharbi K."/>
            <person name="Hall N."/>
            <person name="Watson M."/>
            <person name="Adriaenssens E.M."/>
            <person name="Foster-Nyarko E."/>
            <person name="Jarju S."/>
            <person name="Secka A."/>
            <person name="Antonio M."/>
            <person name="Oren A."/>
            <person name="Chaudhuri R.R."/>
            <person name="La Ragione R."/>
            <person name="Hildebrand F."/>
            <person name="Pallen M.J."/>
        </authorList>
    </citation>
    <scope>NUCLEOTIDE SEQUENCE</scope>
    <source>
        <strain evidence="18">7293</strain>
    </source>
</reference>